<dbReference type="SUPFAM" id="SSF82153">
    <property type="entry name" value="FAS1 domain"/>
    <property type="match status" value="2"/>
</dbReference>
<dbReference type="Gene3D" id="2.30.180.10">
    <property type="entry name" value="FAS1 domain"/>
    <property type="match status" value="2"/>
</dbReference>
<sequence length="649" mass="73235">MKAIRFWFLVFLQIFIVLQGCNKKFNDYYNPESTLGRSILGVLEEKGGFNDFLGLIDRVGLQKSLSESAIFTCIAPKDEFVKAYFIDHLKYPSLEQVPDAEVRAYINYHFINGMYYTYDLEKRYRSATSEINKSRITNYRTRTEGKQPGKNIRIYSPSFFEIQSADFNFLYGKEGSAGFYIDGVAISLEEHDIDARNGVVHILKEALFPNLRTDLAIAKDPDLSLFSTWIERHAQFVLGEVDENGVLDTNLYKNFSFGRNLADENTLSTLFAPTNAAITEYFKPYMGLIDNTLDSVPKHVMYSLIRSSVHANLWYPSDLKRNQPQWSALTGFISFGNPALESITGYTAASNSFIYKTNRVMESPEMSSVLSGILMMYKKYSQWYWMVKNRGLGSGIIDALFYQHSPKTLLVQSDEIWGSPFAQDMDALTLEARLQSCKAGVFHFDVHADGGFKRRFYPTDYGYILFENNKLIDYSGNSVGLVQSEPVWVKPTGAIFEIDGFLKPIDKLDPEQTVWKKIKAQSDLSRFAALVEKAGLLAELQLTGFFVYSVFAPSNAAMLAAGIDPAKVNVTDAKAIVNRHIVTNRYLFTDGVFNGQLTNKNGENLQFTGAWNTFRISTNKSTASVLNTLMNQQGSNGVLHEINNVLLAN</sequence>
<evidence type="ECO:0000313" key="3">
    <source>
        <dbReference type="Proteomes" id="UP001500101"/>
    </source>
</evidence>
<evidence type="ECO:0000313" key="2">
    <source>
        <dbReference type="EMBL" id="GAA4146213.1"/>
    </source>
</evidence>
<dbReference type="InterPro" id="IPR036378">
    <property type="entry name" value="FAS1_dom_sf"/>
</dbReference>
<accession>A0ABP7Z2S4</accession>
<dbReference type="PROSITE" id="PS50213">
    <property type="entry name" value="FAS1"/>
    <property type="match status" value="2"/>
</dbReference>
<feature type="domain" description="FAS1" evidence="1">
    <location>
        <begin position="511"/>
        <end position="646"/>
    </location>
</feature>
<name>A0ABP7Z2S4_9SPHI</name>
<dbReference type="RefSeq" id="WP_344675686.1">
    <property type="nucleotide sequence ID" value="NZ_BAAAZI010000012.1"/>
</dbReference>
<dbReference type="PANTHER" id="PTHR10900">
    <property type="entry name" value="PERIOSTIN-RELATED"/>
    <property type="match status" value="1"/>
</dbReference>
<proteinExistence type="predicted"/>
<feature type="domain" description="FAS1" evidence="1">
    <location>
        <begin position="36"/>
        <end position="207"/>
    </location>
</feature>
<evidence type="ECO:0000259" key="1">
    <source>
        <dbReference type="PROSITE" id="PS50213"/>
    </source>
</evidence>
<dbReference type="Pfam" id="PF02469">
    <property type="entry name" value="Fasciclin"/>
    <property type="match status" value="2"/>
</dbReference>
<organism evidence="2 3">
    <name type="scientific">Sphingobacterium kyonggiense</name>
    <dbReference type="NCBI Taxonomy" id="714075"/>
    <lineage>
        <taxon>Bacteria</taxon>
        <taxon>Pseudomonadati</taxon>
        <taxon>Bacteroidota</taxon>
        <taxon>Sphingobacteriia</taxon>
        <taxon>Sphingobacteriales</taxon>
        <taxon>Sphingobacteriaceae</taxon>
        <taxon>Sphingobacterium</taxon>
    </lineage>
</organism>
<gene>
    <name evidence="2" type="ORF">GCM10022216_30870</name>
</gene>
<dbReference type="PROSITE" id="PS51257">
    <property type="entry name" value="PROKAR_LIPOPROTEIN"/>
    <property type="match status" value="1"/>
</dbReference>
<dbReference type="InterPro" id="IPR050904">
    <property type="entry name" value="Adhesion/Biosynth-related"/>
</dbReference>
<dbReference type="InterPro" id="IPR000782">
    <property type="entry name" value="FAS1_domain"/>
</dbReference>
<reference evidence="3" key="1">
    <citation type="journal article" date="2019" name="Int. J. Syst. Evol. Microbiol.">
        <title>The Global Catalogue of Microorganisms (GCM) 10K type strain sequencing project: providing services to taxonomists for standard genome sequencing and annotation.</title>
        <authorList>
            <consortium name="The Broad Institute Genomics Platform"/>
            <consortium name="The Broad Institute Genome Sequencing Center for Infectious Disease"/>
            <person name="Wu L."/>
            <person name="Ma J."/>
        </authorList>
    </citation>
    <scope>NUCLEOTIDE SEQUENCE [LARGE SCALE GENOMIC DNA]</scope>
    <source>
        <strain evidence="3">JCM 16704</strain>
    </source>
</reference>
<protein>
    <recommendedName>
        <fullName evidence="1">FAS1 domain-containing protein</fullName>
    </recommendedName>
</protein>
<dbReference type="PANTHER" id="PTHR10900:SF77">
    <property type="entry name" value="FI19380P1"/>
    <property type="match status" value="1"/>
</dbReference>
<keyword evidence="3" id="KW-1185">Reference proteome</keyword>
<comment type="caution">
    <text evidence="2">The sequence shown here is derived from an EMBL/GenBank/DDBJ whole genome shotgun (WGS) entry which is preliminary data.</text>
</comment>
<dbReference type="Proteomes" id="UP001500101">
    <property type="component" value="Unassembled WGS sequence"/>
</dbReference>
<dbReference type="EMBL" id="BAAAZI010000012">
    <property type="protein sequence ID" value="GAA4146213.1"/>
    <property type="molecule type" value="Genomic_DNA"/>
</dbReference>